<dbReference type="Gene3D" id="1.20.5.340">
    <property type="match status" value="2"/>
</dbReference>
<dbReference type="GeneID" id="111087896"/>
<dbReference type="Proteomes" id="UP000694941">
    <property type="component" value="Unplaced"/>
</dbReference>
<accession>A0ABM1T7R6</accession>
<evidence type="ECO:0000313" key="4">
    <source>
        <dbReference type="Proteomes" id="UP000694941"/>
    </source>
</evidence>
<name>A0ABM1T7R6_LIMPO</name>
<reference evidence="5" key="1">
    <citation type="submission" date="2025-08" db="UniProtKB">
        <authorList>
            <consortium name="RefSeq"/>
        </authorList>
    </citation>
    <scope>IDENTIFICATION</scope>
    <source>
        <tissue evidence="5">Muscle</tissue>
    </source>
</reference>
<feature type="non-terminal residue" evidence="5">
    <location>
        <position position="138"/>
    </location>
</feature>
<keyword evidence="4" id="KW-1185">Reference proteome</keyword>
<feature type="coiled-coil region" evidence="2">
    <location>
        <begin position="12"/>
        <end position="123"/>
    </location>
</feature>
<sequence>MEVQLQDAQYKLDEANRSMGDFDANKKKLSAECGELQRQLEEAESQVNQLGKMKMSLQTQLEEAKRTADEESRERAAAFGKCRNLEHELDGLREQLEEEQEAKNDLHRQLSKANAEVQQWRNKFESEGLARVEELEDA</sequence>
<evidence type="ECO:0000313" key="5">
    <source>
        <dbReference type="RefSeq" id="XP_022251922.1"/>
    </source>
</evidence>
<protein>
    <submittedName>
        <fullName evidence="5">Myosin heavy chain, muscle-like</fullName>
    </submittedName>
</protein>
<organism evidence="4 5">
    <name type="scientific">Limulus polyphemus</name>
    <name type="common">Atlantic horseshoe crab</name>
    <dbReference type="NCBI Taxonomy" id="6850"/>
    <lineage>
        <taxon>Eukaryota</taxon>
        <taxon>Metazoa</taxon>
        <taxon>Ecdysozoa</taxon>
        <taxon>Arthropoda</taxon>
        <taxon>Chelicerata</taxon>
        <taxon>Merostomata</taxon>
        <taxon>Xiphosura</taxon>
        <taxon>Limulidae</taxon>
        <taxon>Limulus</taxon>
    </lineage>
</organism>
<gene>
    <name evidence="5" type="primary">LOC111087896</name>
</gene>
<feature type="domain" description="Myosin tail" evidence="3">
    <location>
        <begin position="2"/>
        <end position="137"/>
    </location>
</feature>
<evidence type="ECO:0000259" key="3">
    <source>
        <dbReference type="Pfam" id="PF01576"/>
    </source>
</evidence>
<dbReference type="RefSeq" id="XP_022251922.1">
    <property type="nucleotide sequence ID" value="XM_022396214.1"/>
</dbReference>
<evidence type="ECO:0000256" key="1">
    <source>
        <dbReference type="ARBA" id="ARBA00023054"/>
    </source>
</evidence>
<keyword evidence="1 2" id="KW-0175">Coiled coil</keyword>
<dbReference type="InterPro" id="IPR002928">
    <property type="entry name" value="Myosin_tail"/>
</dbReference>
<proteinExistence type="predicted"/>
<dbReference type="SUPFAM" id="SSF90257">
    <property type="entry name" value="Myosin rod fragments"/>
    <property type="match status" value="1"/>
</dbReference>
<evidence type="ECO:0000256" key="2">
    <source>
        <dbReference type="SAM" id="Coils"/>
    </source>
</evidence>
<dbReference type="Pfam" id="PF01576">
    <property type="entry name" value="Myosin_tail_1"/>
    <property type="match status" value="1"/>
</dbReference>